<dbReference type="Gene3D" id="6.10.250.3150">
    <property type="match status" value="1"/>
</dbReference>
<evidence type="ECO:0000256" key="2">
    <source>
        <dbReference type="SAM" id="MobiDB-lite"/>
    </source>
</evidence>
<feature type="signal peptide" evidence="3">
    <location>
        <begin position="1"/>
        <end position="33"/>
    </location>
</feature>
<accession>A0A1H1SL41</accession>
<evidence type="ECO:0000313" key="5">
    <source>
        <dbReference type="EMBL" id="SDS48641.1"/>
    </source>
</evidence>
<organism evidence="5 6">
    <name type="scientific">Halopseudomonas sabulinigri</name>
    <dbReference type="NCBI Taxonomy" id="472181"/>
    <lineage>
        <taxon>Bacteria</taxon>
        <taxon>Pseudomonadati</taxon>
        <taxon>Pseudomonadota</taxon>
        <taxon>Gammaproteobacteria</taxon>
        <taxon>Pseudomonadales</taxon>
        <taxon>Pseudomonadaceae</taxon>
        <taxon>Halopseudomonas</taxon>
    </lineage>
</organism>
<evidence type="ECO:0000256" key="3">
    <source>
        <dbReference type="SAM" id="SignalP"/>
    </source>
</evidence>
<name>A0A1H1SL41_9GAMM</name>
<dbReference type="Pfam" id="PF01551">
    <property type="entry name" value="Peptidase_M23"/>
    <property type="match status" value="1"/>
</dbReference>
<dbReference type="STRING" id="472181.SAMN05216271_2028"/>
<dbReference type="InterPro" id="IPR011055">
    <property type="entry name" value="Dup_hybrid_motif"/>
</dbReference>
<feature type="chain" id="PRO_5009260141" evidence="3">
    <location>
        <begin position="34"/>
        <end position="420"/>
    </location>
</feature>
<dbReference type="SUPFAM" id="SSF51261">
    <property type="entry name" value="Duplicated hybrid motif"/>
    <property type="match status" value="1"/>
</dbReference>
<feature type="coiled-coil region" evidence="1">
    <location>
        <begin position="31"/>
        <end position="128"/>
    </location>
</feature>
<dbReference type="Gene3D" id="2.70.70.10">
    <property type="entry name" value="Glucose Permease (Domain IIA)"/>
    <property type="match status" value="1"/>
</dbReference>
<dbReference type="Proteomes" id="UP000243413">
    <property type="component" value="Chromosome I"/>
</dbReference>
<evidence type="ECO:0000313" key="6">
    <source>
        <dbReference type="Proteomes" id="UP000243413"/>
    </source>
</evidence>
<dbReference type="PANTHER" id="PTHR21666:SF270">
    <property type="entry name" value="MUREIN HYDROLASE ACTIVATOR ENVC"/>
    <property type="match status" value="1"/>
</dbReference>
<reference evidence="6" key="1">
    <citation type="submission" date="2016-10" db="EMBL/GenBank/DDBJ databases">
        <authorList>
            <person name="Varghese N."/>
            <person name="Submissions S."/>
        </authorList>
    </citation>
    <scope>NUCLEOTIDE SEQUENCE [LARGE SCALE GENOMIC DNA]</scope>
    <source>
        <strain evidence="6">JCM 14963</strain>
    </source>
</reference>
<keyword evidence="5" id="KW-0378">Hydrolase</keyword>
<protein>
    <submittedName>
        <fullName evidence="5">Septal ring factor EnvC, activator of murein hydrolases AmiA and AmiB</fullName>
    </submittedName>
</protein>
<keyword evidence="1" id="KW-0175">Coiled coil</keyword>
<proteinExistence type="predicted"/>
<keyword evidence="3" id="KW-0732">Signal</keyword>
<dbReference type="GO" id="GO:0004222">
    <property type="term" value="F:metalloendopeptidase activity"/>
    <property type="evidence" value="ECO:0007669"/>
    <property type="project" value="TreeGrafter"/>
</dbReference>
<feature type="domain" description="M23ase beta-sheet core" evidence="4">
    <location>
        <begin position="319"/>
        <end position="412"/>
    </location>
</feature>
<dbReference type="CDD" id="cd12797">
    <property type="entry name" value="M23_peptidase"/>
    <property type="match status" value="1"/>
</dbReference>
<evidence type="ECO:0000256" key="1">
    <source>
        <dbReference type="SAM" id="Coils"/>
    </source>
</evidence>
<dbReference type="InterPro" id="IPR050570">
    <property type="entry name" value="Cell_wall_metabolism_enzyme"/>
</dbReference>
<dbReference type="PANTHER" id="PTHR21666">
    <property type="entry name" value="PEPTIDASE-RELATED"/>
    <property type="match status" value="1"/>
</dbReference>
<feature type="compositionally biased region" description="Polar residues" evidence="2">
    <location>
        <begin position="263"/>
        <end position="273"/>
    </location>
</feature>
<dbReference type="EMBL" id="LT629763">
    <property type="protein sequence ID" value="SDS48641.1"/>
    <property type="molecule type" value="Genomic_DNA"/>
</dbReference>
<dbReference type="OrthoDB" id="9784703at2"/>
<evidence type="ECO:0000259" key="4">
    <source>
        <dbReference type="Pfam" id="PF01551"/>
    </source>
</evidence>
<feature type="coiled-coil region" evidence="1">
    <location>
        <begin position="192"/>
        <end position="251"/>
    </location>
</feature>
<dbReference type="AlphaFoldDB" id="A0A1H1SL41"/>
<dbReference type="InterPro" id="IPR016047">
    <property type="entry name" value="M23ase_b-sheet_dom"/>
</dbReference>
<dbReference type="FunFam" id="2.70.70.10:FF:000003">
    <property type="entry name" value="Murein hydrolase activator EnvC"/>
    <property type="match status" value="1"/>
</dbReference>
<feature type="region of interest" description="Disordered" evidence="2">
    <location>
        <begin position="254"/>
        <end position="273"/>
    </location>
</feature>
<gene>
    <name evidence="5" type="ORF">SAMN05216271_2028</name>
</gene>
<dbReference type="RefSeq" id="WP_092286259.1">
    <property type="nucleotide sequence ID" value="NZ_LT629763.1"/>
</dbReference>
<sequence length="420" mass="46209">MEWLKKQVRRCSLPLTVAALSGMLLGVALPVSAQQTDSREARAELEKTQADIKRLKEMLDGLKQEVSGLESELKDSETDIGRLKRESNELEQQIRDGETRLLDLREQAKALQASLAAQQEQIAQQVRAAYMAGQQGYLKVLLNQDDPGRMARMMRYYEYVGQARVEEINRFNDTLSQIQLASADIVREQAALQSAREDLAVRESALQAQQQKRTQLLASLQGQSRSEAQKLAARESERAALNKLIKQLDEAITSLPTPEPPRAQSQSRSQNQIAIQAPASWPAGSLAFAQARGKMPLPVRGRIASRYGSQRGGDARLKWDGLLISAAVGSQVRAIHGGRVVFADWLRGSGLLLILDHGNGYLSLYGHNQTLLREVGSWVQPGEPVATVGNSGGLSEPSLYFAIRHKGQALDPLAWCMLSG</sequence>